<evidence type="ECO:0000256" key="5">
    <source>
        <dbReference type="ARBA" id="ARBA00023098"/>
    </source>
</evidence>
<evidence type="ECO:0000313" key="10">
    <source>
        <dbReference type="EMBL" id="KAK7056224.1"/>
    </source>
</evidence>
<evidence type="ECO:0000256" key="2">
    <source>
        <dbReference type="ARBA" id="ARBA00022516"/>
    </source>
</evidence>
<keyword evidence="2" id="KW-0444">Lipid biosynthesis</keyword>
<comment type="similarity">
    <text evidence="1 7">Belongs to the terpene cyclase/mutase family.</text>
</comment>
<keyword evidence="6 7" id="KW-0413">Isomerase</keyword>
<dbReference type="AlphaFoldDB" id="A0AAW0DU01"/>
<keyword evidence="4" id="KW-0752">Steroid biosynthesis</keyword>
<keyword evidence="3" id="KW-0677">Repeat</keyword>
<comment type="caution">
    <text evidence="10">The sequence shown here is derived from an EMBL/GenBank/DDBJ whole genome shotgun (WGS) entry which is preliminary data.</text>
</comment>
<evidence type="ECO:0000259" key="8">
    <source>
        <dbReference type="Pfam" id="PF13243"/>
    </source>
</evidence>
<dbReference type="SFLD" id="SFLDG01016">
    <property type="entry name" value="Prenyltransferase_Like_2"/>
    <property type="match status" value="1"/>
</dbReference>
<dbReference type="InterPro" id="IPR032696">
    <property type="entry name" value="SQ_cyclase_C"/>
</dbReference>
<evidence type="ECO:0000256" key="4">
    <source>
        <dbReference type="ARBA" id="ARBA00022955"/>
    </source>
</evidence>
<feature type="domain" description="Squalene cyclase N-terminal" evidence="9">
    <location>
        <begin position="25"/>
        <end position="299"/>
    </location>
</feature>
<protein>
    <recommendedName>
        <fullName evidence="7">Terpene cyclase/mutase family member</fullName>
        <ecNumber evidence="7">5.4.99.-</ecNumber>
    </recommendedName>
</protein>
<evidence type="ECO:0000313" key="11">
    <source>
        <dbReference type="Proteomes" id="UP001383192"/>
    </source>
</evidence>
<dbReference type="GO" id="GO:0006696">
    <property type="term" value="P:ergosterol biosynthetic process"/>
    <property type="evidence" value="ECO:0007669"/>
    <property type="project" value="TreeGrafter"/>
</dbReference>
<feature type="domain" description="Squalene cyclase C-terminal" evidence="8">
    <location>
        <begin position="325"/>
        <end position="652"/>
    </location>
</feature>
<dbReference type="Pfam" id="PF13249">
    <property type="entry name" value="SQHop_cyclase_N"/>
    <property type="match status" value="1"/>
</dbReference>
<dbReference type="PANTHER" id="PTHR11764:SF20">
    <property type="entry name" value="LANOSTEROL SYNTHASE"/>
    <property type="match status" value="1"/>
</dbReference>
<keyword evidence="5" id="KW-0443">Lipid metabolism</keyword>
<sequence length="662" mass="74773">MDTGLPHSGPANDAFMAAKKGYDFYKNLQACDGHWPGEYGGTLFMLPAIVIGSYICGMGFTTEERLELCRYLMNLANSDGGWGLHVVGESTVFGTALNYVSLRILGLSANHPTCAKARELLHQLGGATAVPTWGKFWLSLLNVYDWDGVNTPIPELLLMPGWLPFHASRWWVHSRMIYQGLCYLYGVRYQMDENDLILALREELYPEKYYTINWPSQRNKVSQVDTFAPHSMLYSIISDAMIMYEQCALTPIRRAAIDEAYRLIVAEDENTGYQGIAPLSKMFNAIARLHREGPDSKAYRLHEETRADFMWQGPEGMRVCGTNGSQLWDVVFITQALAETRLANLEENRASVVKALTWLGEAQMLEDPKYPDATYRERTKGAWGFSTKAQGYTVSDCTAEALKSVLYLQRLDYTPKLVSPERLYRAVDILLSMQNPNGGFASYELIRAPRWIETLNPAEVFVDCCHTECTTSVITALSVFRQEYPDYRQQDIQRAVEKGIAYIRSAQTAEGGWYGTWGICFSYATMFALECLSLAGENYENSPSVKRACDYLVSKQREDGGWGEDFKSCLEQRWVEHQDTQVVQTCWAAMGLMHAGYTVAEPIERAVKMVASRQLADGSWKQEAIEGVFNKTCSIAYPNFKFSFSIWMLGKAHHYLAALNAQ</sequence>
<reference evidence="10 11" key="1">
    <citation type="submission" date="2024-01" db="EMBL/GenBank/DDBJ databases">
        <title>A draft genome for a cacao thread blight-causing isolate of Paramarasmius palmivorus.</title>
        <authorList>
            <person name="Baruah I.K."/>
            <person name="Bukari Y."/>
            <person name="Amoako-Attah I."/>
            <person name="Meinhardt L.W."/>
            <person name="Bailey B.A."/>
            <person name="Cohen S.P."/>
        </authorList>
    </citation>
    <scope>NUCLEOTIDE SEQUENCE [LARGE SCALE GENOMIC DNA]</scope>
    <source>
        <strain evidence="10 11">GH-12</strain>
    </source>
</reference>
<dbReference type="EMBL" id="JAYKXP010000007">
    <property type="protein sequence ID" value="KAK7056224.1"/>
    <property type="molecule type" value="Genomic_DNA"/>
</dbReference>
<dbReference type="GO" id="GO:0005811">
    <property type="term" value="C:lipid droplet"/>
    <property type="evidence" value="ECO:0007669"/>
    <property type="project" value="InterPro"/>
</dbReference>
<name>A0AAW0DU01_9AGAR</name>
<dbReference type="Proteomes" id="UP001383192">
    <property type="component" value="Unassembled WGS sequence"/>
</dbReference>
<keyword evidence="11" id="KW-1185">Reference proteome</keyword>
<dbReference type="Gene3D" id="1.50.10.20">
    <property type="match status" value="2"/>
</dbReference>
<evidence type="ECO:0000256" key="7">
    <source>
        <dbReference type="RuleBase" id="RU362003"/>
    </source>
</evidence>
<proteinExistence type="inferred from homology"/>
<dbReference type="Pfam" id="PF13243">
    <property type="entry name" value="SQHop_cyclase_C"/>
    <property type="match status" value="1"/>
</dbReference>
<gene>
    <name evidence="10" type="primary">ERG7_1</name>
    <name evidence="10" type="ORF">VNI00_002776</name>
</gene>
<dbReference type="NCBIfam" id="TIGR01787">
    <property type="entry name" value="squalene_cyclas"/>
    <property type="match status" value="1"/>
</dbReference>
<organism evidence="10 11">
    <name type="scientific">Paramarasmius palmivorus</name>
    <dbReference type="NCBI Taxonomy" id="297713"/>
    <lineage>
        <taxon>Eukaryota</taxon>
        <taxon>Fungi</taxon>
        <taxon>Dikarya</taxon>
        <taxon>Basidiomycota</taxon>
        <taxon>Agaricomycotina</taxon>
        <taxon>Agaricomycetes</taxon>
        <taxon>Agaricomycetidae</taxon>
        <taxon>Agaricales</taxon>
        <taxon>Marasmiineae</taxon>
        <taxon>Marasmiaceae</taxon>
        <taxon>Paramarasmius</taxon>
    </lineage>
</organism>
<dbReference type="EC" id="5.4.99.-" evidence="7"/>
<dbReference type="FunFam" id="1.50.10.20:FF:000003">
    <property type="entry name" value="Terpene cyclase/mutase family member"/>
    <property type="match status" value="1"/>
</dbReference>
<dbReference type="GO" id="GO:0000250">
    <property type="term" value="F:lanosterol synthase activity"/>
    <property type="evidence" value="ECO:0007669"/>
    <property type="project" value="UniProtKB-ARBA"/>
</dbReference>
<evidence type="ECO:0000256" key="6">
    <source>
        <dbReference type="ARBA" id="ARBA00023235"/>
    </source>
</evidence>
<dbReference type="GO" id="GO:0016104">
    <property type="term" value="P:triterpenoid biosynthetic process"/>
    <property type="evidence" value="ECO:0007669"/>
    <property type="project" value="InterPro"/>
</dbReference>
<accession>A0AAW0DU01</accession>
<dbReference type="InterPro" id="IPR032697">
    <property type="entry name" value="SQ_cyclase_N"/>
</dbReference>
<dbReference type="InterPro" id="IPR008930">
    <property type="entry name" value="Terpenoid_cyclase/PrenylTrfase"/>
</dbReference>
<dbReference type="CDD" id="cd02892">
    <property type="entry name" value="SQCY_1"/>
    <property type="match status" value="1"/>
</dbReference>
<dbReference type="PANTHER" id="PTHR11764">
    <property type="entry name" value="TERPENE CYCLASE/MUTASE FAMILY MEMBER"/>
    <property type="match status" value="1"/>
</dbReference>
<dbReference type="SUPFAM" id="SSF48239">
    <property type="entry name" value="Terpenoid cyclases/Protein prenyltransferases"/>
    <property type="match status" value="2"/>
</dbReference>
<evidence type="ECO:0000256" key="3">
    <source>
        <dbReference type="ARBA" id="ARBA00022737"/>
    </source>
</evidence>
<dbReference type="InterPro" id="IPR018333">
    <property type="entry name" value="Squalene_cyclase"/>
</dbReference>
<evidence type="ECO:0000256" key="1">
    <source>
        <dbReference type="ARBA" id="ARBA00009755"/>
    </source>
</evidence>
<evidence type="ECO:0000259" key="9">
    <source>
        <dbReference type="Pfam" id="PF13249"/>
    </source>
</evidence>